<evidence type="ECO:0000313" key="5">
    <source>
        <dbReference type="EMBL" id="RAK66615.1"/>
    </source>
</evidence>
<keyword evidence="2 3" id="KW-0694">RNA-binding</keyword>
<evidence type="ECO:0000259" key="4">
    <source>
        <dbReference type="PROSITE" id="PS50886"/>
    </source>
</evidence>
<dbReference type="OrthoDB" id="9794564at2"/>
<keyword evidence="6" id="KW-1185">Reference proteome</keyword>
<dbReference type="Pfam" id="PF01588">
    <property type="entry name" value="tRNA_bind"/>
    <property type="match status" value="1"/>
</dbReference>
<dbReference type="Gene3D" id="2.40.50.140">
    <property type="entry name" value="Nucleic acid-binding proteins"/>
    <property type="match status" value="1"/>
</dbReference>
<dbReference type="PANTHER" id="PTHR11586">
    <property type="entry name" value="TRNA-AMINOACYLATION COFACTOR ARC1 FAMILY MEMBER"/>
    <property type="match status" value="1"/>
</dbReference>
<keyword evidence="1 3" id="KW-0820">tRNA-binding</keyword>
<dbReference type="GO" id="GO:0000049">
    <property type="term" value="F:tRNA binding"/>
    <property type="evidence" value="ECO:0007669"/>
    <property type="project" value="UniProtKB-UniRule"/>
</dbReference>
<reference evidence="5 6" key="1">
    <citation type="submission" date="2018-05" db="EMBL/GenBank/DDBJ databases">
        <authorList>
            <person name="Lanie J.A."/>
            <person name="Ng W.-L."/>
            <person name="Kazmierczak K.M."/>
            <person name="Andrzejewski T.M."/>
            <person name="Davidsen T.M."/>
            <person name="Wayne K.J."/>
            <person name="Tettelin H."/>
            <person name="Glass J.I."/>
            <person name="Rusch D."/>
            <person name="Podicherti R."/>
            <person name="Tsui H.-C.T."/>
            <person name="Winkler M.E."/>
        </authorList>
    </citation>
    <scope>NUCLEOTIDE SEQUENCE [LARGE SCALE GENOMIC DNA]</scope>
    <source>
        <strain evidence="5 6">BUT-10</strain>
    </source>
</reference>
<dbReference type="NCBIfam" id="NF007494">
    <property type="entry name" value="PRK10089.1-3"/>
    <property type="match status" value="1"/>
</dbReference>
<dbReference type="InterPro" id="IPR051270">
    <property type="entry name" value="Tyrosine-tRNA_ligase_regulator"/>
</dbReference>
<name>A0A328BIY4_9CAUL</name>
<evidence type="ECO:0000313" key="6">
    <source>
        <dbReference type="Proteomes" id="UP000249524"/>
    </source>
</evidence>
<sequence>MRVGTVLSADRNPIARKPAFVLKIDLGPSLGVRTSSAQLVARHDVADLVGRQVICVVNFPAKHVAGVRSEVLVLAATPSETEAVVIRPDQVVPNGVRIA</sequence>
<accession>A0A328BIY4</accession>
<evidence type="ECO:0000256" key="2">
    <source>
        <dbReference type="ARBA" id="ARBA00022884"/>
    </source>
</evidence>
<dbReference type="InterPro" id="IPR012340">
    <property type="entry name" value="NA-bd_OB-fold"/>
</dbReference>
<organism evidence="5 6">
    <name type="scientific">Phenylobacterium kunshanense</name>
    <dbReference type="NCBI Taxonomy" id="1445034"/>
    <lineage>
        <taxon>Bacteria</taxon>
        <taxon>Pseudomonadati</taxon>
        <taxon>Pseudomonadota</taxon>
        <taxon>Alphaproteobacteria</taxon>
        <taxon>Caulobacterales</taxon>
        <taxon>Caulobacteraceae</taxon>
        <taxon>Phenylobacterium</taxon>
    </lineage>
</organism>
<dbReference type="EMBL" id="QFYS01000003">
    <property type="protein sequence ID" value="RAK66615.1"/>
    <property type="molecule type" value="Genomic_DNA"/>
</dbReference>
<evidence type="ECO:0000256" key="1">
    <source>
        <dbReference type="ARBA" id="ARBA00022555"/>
    </source>
</evidence>
<gene>
    <name evidence="5" type="ORF">DJ019_09115</name>
</gene>
<comment type="caution">
    <text evidence="5">The sequence shown here is derived from an EMBL/GenBank/DDBJ whole genome shotgun (WGS) entry which is preliminary data.</text>
</comment>
<evidence type="ECO:0000256" key="3">
    <source>
        <dbReference type="PROSITE-ProRule" id="PRU00209"/>
    </source>
</evidence>
<dbReference type="PANTHER" id="PTHR11586:SF37">
    <property type="entry name" value="TRNA-BINDING DOMAIN-CONTAINING PROTEIN"/>
    <property type="match status" value="1"/>
</dbReference>
<dbReference type="SUPFAM" id="SSF50249">
    <property type="entry name" value="Nucleic acid-binding proteins"/>
    <property type="match status" value="1"/>
</dbReference>
<dbReference type="PROSITE" id="PS50886">
    <property type="entry name" value="TRBD"/>
    <property type="match status" value="1"/>
</dbReference>
<dbReference type="AlphaFoldDB" id="A0A328BIY4"/>
<dbReference type="InterPro" id="IPR002547">
    <property type="entry name" value="tRNA-bd_dom"/>
</dbReference>
<feature type="domain" description="TRNA-binding" evidence="4">
    <location>
        <begin position="1"/>
        <end position="99"/>
    </location>
</feature>
<proteinExistence type="predicted"/>
<protein>
    <submittedName>
        <fullName evidence="5">tRNA-binding protein</fullName>
    </submittedName>
</protein>
<dbReference type="Proteomes" id="UP000249524">
    <property type="component" value="Unassembled WGS sequence"/>
</dbReference>